<comment type="pathway">
    <text evidence="9">Cofactor biosynthesis; coenzyme A biosynthesis; CoA from (R)-pantothenate: step 4/5.</text>
</comment>
<dbReference type="Proteomes" id="UP000298688">
    <property type="component" value="Chromosome"/>
</dbReference>
<keyword evidence="3 9" id="KW-0548">Nucleotidyltransferase</keyword>
<accession>A0A4D6YHV3</accession>
<feature type="binding site" evidence="9">
    <location>
        <position position="18"/>
    </location>
    <ligand>
        <name>ATP</name>
        <dbReference type="ChEBI" id="CHEBI:30616"/>
    </ligand>
</feature>
<evidence type="ECO:0000256" key="4">
    <source>
        <dbReference type="ARBA" id="ARBA00022741"/>
    </source>
</evidence>
<dbReference type="RefSeq" id="WP_158337661.1">
    <property type="nucleotide sequence ID" value="NZ_CP034858.1"/>
</dbReference>
<dbReference type="GO" id="GO:0005524">
    <property type="term" value="F:ATP binding"/>
    <property type="evidence" value="ECO:0007669"/>
    <property type="project" value="UniProtKB-KW"/>
</dbReference>
<dbReference type="AlphaFoldDB" id="A0A4D6YHV3"/>
<evidence type="ECO:0000256" key="1">
    <source>
        <dbReference type="ARBA" id="ARBA00022490"/>
    </source>
</evidence>
<feature type="binding site" evidence="9">
    <location>
        <position position="42"/>
    </location>
    <ligand>
        <name>substrate</name>
    </ligand>
</feature>
<evidence type="ECO:0000256" key="8">
    <source>
        <dbReference type="ARBA" id="ARBA00029346"/>
    </source>
</evidence>
<feature type="binding site" evidence="9">
    <location>
        <begin position="90"/>
        <end position="92"/>
    </location>
    <ligand>
        <name>ATP</name>
        <dbReference type="ChEBI" id="CHEBI:30616"/>
    </ligand>
</feature>
<comment type="cofactor">
    <cofactor evidence="9">
        <name>Mg(2+)</name>
        <dbReference type="ChEBI" id="CHEBI:18420"/>
    </cofactor>
</comment>
<dbReference type="HAMAP" id="MF_00151">
    <property type="entry name" value="PPAT_bact"/>
    <property type="match status" value="1"/>
</dbReference>
<sequence>MKKIAIYPGTFDPITYGHLDVITRATKIFDNITIAISNNLNKKTIFNLKERIKLTKLATLHLKNIKKVIGFDGLLAHLAKKEKTNILIRGVRTIFDFDYEIKLAAINKQIYPDLDSIFFLSSKEVSFISSSFVKEIAKYKGNVKPYLPKEIHCALLKKFKDISNIEM</sequence>
<evidence type="ECO:0000313" key="11">
    <source>
        <dbReference type="EMBL" id="QCI25198.1"/>
    </source>
</evidence>
<keyword evidence="7 9" id="KW-0173">Coenzyme A biosynthesis</keyword>
<feature type="binding site" evidence="9">
    <location>
        <position position="100"/>
    </location>
    <ligand>
        <name>ATP</name>
        <dbReference type="ChEBI" id="CHEBI:30616"/>
    </ligand>
</feature>
<feature type="binding site" evidence="9">
    <location>
        <position position="89"/>
    </location>
    <ligand>
        <name>substrate</name>
    </ligand>
</feature>
<organism evidence="11 12">
    <name type="scientific">Buchnera aphidicola subsp. Rhopalosiphum padi</name>
    <dbReference type="NCBI Taxonomy" id="98793"/>
    <lineage>
        <taxon>Bacteria</taxon>
        <taxon>Pseudomonadati</taxon>
        <taxon>Pseudomonadota</taxon>
        <taxon>Gammaproteobacteria</taxon>
        <taxon>Enterobacterales</taxon>
        <taxon>Erwiniaceae</taxon>
        <taxon>Buchnera</taxon>
    </lineage>
</organism>
<evidence type="ECO:0000313" key="12">
    <source>
        <dbReference type="Proteomes" id="UP000298688"/>
    </source>
</evidence>
<name>A0A4D6YHV3_BUCRP</name>
<reference evidence="11 12" key="1">
    <citation type="submission" date="2018-12" db="EMBL/GenBank/DDBJ databases">
        <authorList>
            <person name="Chong R.A."/>
        </authorList>
    </citation>
    <scope>NUCLEOTIDE SEQUENCE [LARGE SCALE GENOMIC DNA]</scope>
    <source>
        <strain evidence="11 12">Rpa</strain>
    </source>
</reference>
<feature type="binding site" evidence="9">
    <location>
        <begin position="10"/>
        <end position="11"/>
    </location>
    <ligand>
        <name>ATP</name>
        <dbReference type="ChEBI" id="CHEBI:30616"/>
    </ligand>
</feature>
<comment type="function">
    <text evidence="9">Reversibly transfers an adenylyl group from ATP to 4'-phosphopantetheine, yielding dephospho-CoA (dPCoA) and pyrophosphate.</text>
</comment>
<evidence type="ECO:0000256" key="5">
    <source>
        <dbReference type="ARBA" id="ARBA00022840"/>
    </source>
</evidence>
<evidence type="ECO:0000259" key="10">
    <source>
        <dbReference type="Pfam" id="PF01467"/>
    </source>
</evidence>
<dbReference type="NCBIfam" id="TIGR00125">
    <property type="entry name" value="cyt_tran_rel"/>
    <property type="match status" value="1"/>
</dbReference>
<dbReference type="PANTHER" id="PTHR21342">
    <property type="entry name" value="PHOSPHOPANTETHEINE ADENYLYLTRANSFERASE"/>
    <property type="match status" value="1"/>
</dbReference>
<feature type="domain" description="Cytidyltransferase-like" evidence="10">
    <location>
        <begin position="6"/>
        <end position="135"/>
    </location>
</feature>
<protein>
    <recommendedName>
        <fullName evidence="9">Phosphopantetheine adenylyltransferase</fullName>
        <ecNumber evidence="9">2.7.7.3</ecNumber>
    </recommendedName>
    <alternativeName>
        <fullName evidence="9">Dephospho-CoA pyrophosphorylase</fullName>
    </alternativeName>
    <alternativeName>
        <fullName evidence="9">Pantetheine-phosphate adenylyltransferase</fullName>
        <shortName evidence="9">PPAT</shortName>
    </alternativeName>
</protein>
<keyword evidence="2 9" id="KW-0808">Transferase</keyword>
<reference evidence="11 12" key="2">
    <citation type="submission" date="2019-05" db="EMBL/GenBank/DDBJ databases">
        <title>Genome evolution of the obligate endosymbiont Buchnera aphidicola.</title>
        <authorList>
            <person name="Moran N.A."/>
        </authorList>
    </citation>
    <scope>NUCLEOTIDE SEQUENCE [LARGE SCALE GENOMIC DNA]</scope>
    <source>
        <strain evidence="11 12">Rpa</strain>
    </source>
</reference>
<dbReference type="Gene3D" id="3.40.50.620">
    <property type="entry name" value="HUPs"/>
    <property type="match status" value="1"/>
</dbReference>
<evidence type="ECO:0000256" key="2">
    <source>
        <dbReference type="ARBA" id="ARBA00022679"/>
    </source>
</evidence>
<dbReference type="PANTHER" id="PTHR21342:SF1">
    <property type="entry name" value="PHOSPHOPANTETHEINE ADENYLYLTRANSFERASE"/>
    <property type="match status" value="1"/>
</dbReference>
<evidence type="ECO:0000256" key="7">
    <source>
        <dbReference type="ARBA" id="ARBA00022993"/>
    </source>
</evidence>
<dbReference type="CDD" id="cd02163">
    <property type="entry name" value="PPAT"/>
    <property type="match status" value="1"/>
</dbReference>
<dbReference type="EMBL" id="CP034858">
    <property type="protein sequence ID" value="QCI25198.1"/>
    <property type="molecule type" value="Genomic_DNA"/>
</dbReference>
<keyword evidence="6 9" id="KW-0460">Magnesium</keyword>
<dbReference type="GO" id="GO:0015937">
    <property type="term" value="P:coenzyme A biosynthetic process"/>
    <property type="evidence" value="ECO:0007669"/>
    <property type="project" value="UniProtKB-UniRule"/>
</dbReference>
<comment type="similarity">
    <text evidence="9">Belongs to the bacterial CoaD family.</text>
</comment>
<keyword evidence="1 9" id="KW-0963">Cytoplasm</keyword>
<feature type="binding site" evidence="9">
    <location>
        <position position="10"/>
    </location>
    <ligand>
        <name>substrate</name>
    </ligand>
</feature>
<dbReference type="SUPFAM" id="SSF52374">
    <property type="entry name" value="Nucleotidylyl transferase"/>
    <property type="match status" value="1"/>
</dbReference>
<keyword evidence="4 9" id="KW-0547">Nucleotide-binding</keyword>
<dbReference type="GO" id="GO:0004595">
    <property type="term" value="F:pantetheine-phosphate adenylyltransferase activity"/>
    <property type="evidence" value="ECO:0007669"/>
    <property type="project" value="UniProtKB-UniRule"/>
</dbReference>
<dbReference type="InterPro" id="IPR001980">
    <property type="entry name" value="PPAT"/>
</dbReference>
<proteinExistence type="inferred from homology"/>
<feature type="binding site" evidence="9">
    <location>
        <begin position="125"/>
        <end position="131"/>
    </location>
    <ligand>
        <name>ATP</name>
        <dbReference type="ChEBI" id="CHEBI:30616"/>
    </ligand>
</feature>
<comment type="subcellular location">
    <subcellularLocation>
        <location evidence="9">Cytoplasm</location>
    </subcellularLocation>
</comment>
<dbReference type="OrthoDB" id="9806661at2"/>
<dbReference type="PRINTS" id="PR01020">
    <property type="entry name" value="LPSBIOSNTHSS"/>
</dbReference>
<dbReference type="NCBIfam" id="TIGR01510">
    <property type="entry name" value="coaD_prev_kdtB"/>
    <property type="match status" value="1"/>
</dbReference>
<dbReference type="InterPro" id="IPR014729">
    <property type="entry name" value="Rossmann-like_a/b/a_fold"/>
</dbReference>
<dbReference type="Pfam" id="PF01467">
    <property type="entry name" value="CTP_transf_like"/>
    <property type="match status" value="1"/>
</dbReference>
<gene>
    <name evidence="9" type="primary">coaD</name>
    <name evidence="11" type="ORF">D9V76_03000</name>
</gene>
<keyword evidence="5 9" id="KW-0067">ATP-binding</keyword>
<dbReference type="InterPro" id="IPR004821">
    <property type="entry name" value="Cyt_trans-like"/>
</dbReference>
<evidence type="ECO:0000256" key="9">
    <source>
        <dbReference type="HAMAP-Rule" id="MF_00151"/>
    </source>
</evidence>
<dbReference type="GO" id="GO:0005737">
    <property type="term" value="C:cytoplasm"/>
    <property type="evidence" value="ECO:0007669"/>
    <property type="project" value="UniProtKB-SubCell"/>
</dbReference>
<comment type="catalytic activity">
    <reaction evidence="8 9">
        <text>(R)-4'-phosphopantetheine + ATP + H(+) = 3'-dephospho-CoA + diphosphate</text>
        <dbReference type="Rhea" id="RHEA:19801"/>
        <dbReference type="ChEBI" id="CHEBI:15378"/>
        <dbReference type="ChEBI" id="CHEBI:30616"/>
        <dbReference type="ChEBI" id="CHEBI:33019"/>
        <dbReference type="ChEBI" id="CHEBI:57328"/>
        <dbReference type="ChEBI" id="CHEBI:61723"/>
        <dbReference type="EC" id="2.7.7.3"/>
    </reaction>
</comment>
<feature type="binding site" evidence="9">
    <location>
        <position position="75"/>
    </location>
    <ligand>
        <name>substrate</name>
    </ligand>
</feature>
<dbReference type="UniPathway" id="UPA00241">
    <property type="reaction ID" value="UER00355"/>
</dbReference>
<comment type="subunit">
    <text evidence="9">Homohexamer.</text>
</comment>
<evidence type="ECO:0000256" key="3">
    <source>
        <dbReference type="ARBA" id="ARBA00022695"/>
    </source>
</evidence>
<evidence type="ECO:0000256" key="6">
    <source>
        <dbReference type="ARBA" id="ARBA00022842"/>
    </source>
</evidence>
<feature type="site" description="Transition state stabilizer" evidence="9">
    <location>
        <position position="18"/>
    </location>
</feature>
<dbReference type="EC" id="2.7.7.3" evidence="9"/>